<dbReference type="GO" id="GO:0016747">
    <property type="term" value="F:acyltransferase activity, transferring groups other than amino-acyl groups"/>
    <property type="evidence" value="ECO:0007669"/>
    <property type="project" value="InterPro"/>
</dbReference>
<dbReference type="PANTHER" id="PTHR43877">
    <property type="entry name" value="AMINOALKYLPHOSPHONATE N-ACETYLTRANSFERASE-RELATED-RELATED"/>
    <property type="match status" value="1"/>
</dbReference>
<dbReference type="Pfam" id="PF00583">
    <property type="entry name" value="Acetyltransf_1"/>
    <property type="match status" value="1"/>
</dbReference>
<keyword evidence="5" id="KW-1185">Reference proteome</keyword>
<dbReference type="EC" id="2.3.1.-" evidence="4"/>
<dbReference type="InterPro" id="IPR000182">
    <property type="entry name" value="GNAT_dom"/>
</dbReference>
<dbReference type="Proteomes" id="UP000254978">
    <property type="component" value="Unassembled WGS sequence"/>
</dbReference>
<gene>
    <name evidence="4" type="primary">paiA</name>
    <name evidence="4" type="ORF">NCTC10821_00530</name>
</gene>
<dbReference type="RefSeq" id="WP_115277415.1">
    <property type="nucleotide sequence ID" value="NZ_AP022600.1"/>
</dbReference>
<evidence type="ECO:0000259" key="3">
    <source>
        <dbReference type="PROSITE" id="PS51186"/>
    </source>
</evidence>
<reference evidence="4 5" key="1">
    <citation type="submission" date="2018-06" db="EMBL/GenBank/DDBJ databases">
        <authorList>
            <consortium name="Pathogen Informatics"/>
            <person name="Doyle S."/>
        </authorList>
    </citation>
    <scope>NUCLEOTIDE SEQUENCE [LARGE SCALE GENOMIC DNA]</scope>
    <source>
        <strain evidence="4 5">NCTC10821</strain>
    </source>
</reference>
<accession>A0A378TB03</accession>
<feature type="domain" description="N-acetyltransferase" evidence="3">
    <location>
        <begin position="7"/>
        <end position="181"/>
    </location>
</feature>
<dbReference type="Gene3D" id="3.40.630.30">
    <property type="match status" value="1"/>
</dbReference>
<dbReference type="InterPro" id="IPR050832">
    <property type="entry name" value="Bact_Acetyltransf"/>
</dbReference>
<evidence type="ECO:0000313" key="5">
    <source>
        <dbReference type="Proteomes" id="UP000254978"/>
    </source>
</evidence>
<evidence type="ECO:0000313" key="4">
    <source>
        <dbReference type="EMBL" id="STZ57033.1"/>
    </source>
</evidence>
<dbReference type="OrthoDB" id="143110at2"/>
<dbReference type="EMBL" id="UGQT01000001">
    <property type="protein sequence ID" value="STZ57033.1"/>
    <property type="molecule type" value="Genomic_DNA"/>
</dbReference>
<sequence length="184" mass="19500">MEHVSTLHVSRATDTDITDLADVAARTFPLACPPSATPDNIAAFIAENLSAPKFTAYLSDADRAVFLARDGGDAVGYAMAIRGLPDDPDVRRAVPVLPTVELSKIYVLPNSHGGAASAALMAAVLDYACAAGAASVWLGVNQENQRAQRFYSKQGFTVTGTKSFHLGAGVEHDYVLTRPLRRPS</sequence>
<name>A0A378TB03_9MYCO</name>
<evidence type="ECO:0000256" key="2">
    <source>
        <dbReference type="ARBA" id="ARBA00023315"/>
    </source>
</evidence>
<dbReference type="InterPro" id="IPR016181">
    <property type="entry name" value="Acyl_CoA_acyltransferase"/>
</dbReference>
<dbReference type="SUPFAM" id="SSF55729">
    <property type="entry name" value="Acyl-CoA N-acyltransferases (Nat)"/>
    <property type="match status" value="1"/>
</dbReference>
<dbReference type="PROSITE" id="PS51186">
    <property type="entry name" value="GNAT"/>
    <property type="match status" value="1"/>
</dbReference>
<organism evidence="4 5">
    <name type="scientific">Mycolicibacterium tokaiense</name>
    <dbReference type="NCBI Taxonomy" id="39695"/>
    <lineage>
        <taxon>Bacteria</taxon>
        <taxon>Bacillati</taxon>
        <taxon>Actinomycetota</taxon>
        <taxon>Actinomycetes</taxon>
        <taxon>Mycobacteriales</taxon>
        <taxon>Mycobacteriaceae</taxon>
        <taxon>Mycolicibacterium</taxon>
    </lineage>
</organism>
<keyword evidence="1 4" id="KW-0808">Transferase</keyword>
<evidence type="ECO:0000256" key="1">
    <source>
        <dbReference type="ARBA" id="ARBA00022679"/>
    </source>
</evidence>
<protein>
    <submittedName>
        <fullName evidence="4">Acetyltransferase</fullName>
        <ecNumber evidence="4">2.3.1.-</ecNumber>
    </submittedName>
</protein>
<dbReference type="PANTHER" id="PTHR43877:SF2">
    <property type="entry name" value="AMINOALKYLPHOSPHONATE N-ACETYLTRANSFERASE-RELATED"/>
    <property type="match status" value="1"/>
</dbReference>
<keyword evidence="2 4" id="KW-0012">Acyltransferase</keyword>
<proteinExistence type="predicted"/>
<dbReference type="AlphaFoldDB" id="A0A378TB03"/>